<evidence type="ECO:0000313" key="10">
    <source>
        <dbReference type="Proteomes" id="UP000789524"/>
    </source>
</evidence>
<keyword evidence="2 7" id="KW-0812">Transmembrane</keyword>
<evidence type="ECO:0000256" key="6">
    <source>
        <dbReference type="SAM" id="Coils"/>
    </source>
</evidence>
<comment type="subcellular location">
    <subcellularLocation>
        <location evidence="1">Membrane</location>
        <topology evidence="1">Single-pass membrane protein</topology>
    </subcellularLocation>
</comment>
<dbReference type="OrthoDB" id="5874039at2759"/>
<evidence type="ECO:0000256" key="3">
    <source>
        <dbReference type="ARBA" id="ARBA00022989"/>
    </source>
</evidence>
<evidence type="ECO:0000256" key="2">
    <source>
        <dbReference type="ARBA" id="ARBA00022692"/>
    </source>
</evidence>
<dbReference type="InterPro" id="IPR009688">
    <property type="entry name" value="FAM210A/B-like_dom"/>
</dbReference>
<keyword evidence="10" id="KW-1185">Reference proteome</keyword>
<gene>
    <name evidence="9" type="ORF">DCHRY22_LOCUS7287</name>
</gene>
<evidence type="ECO:0000256" key="5">
    <source>
        <dbReference type="ARBA" id="ARBA00023136"/>
    </source>
</evidence>
<evidence type="ECO:0000259" key="8">
    <source>
        <dbReference type="Pfam" id="PF06916"/>
    </source>
</evidence>
<proteinExistence type="predicted"/>
<keyword evidence="3 7" id="KW-1133">Transmembrane helix</keyword>
<dbReference type="Proteomes" id="UP000789524">
    <property type="component" value="Unassembled WGS sequence"/>
</dbReference>
<evidence type="ECO:0000256" key="7">
    <source>
        <dbReference type="SAM" id="Phobius"/>
    </source>
</evidence>
<name>A0A8J2W476_9NEOP</name>
<feature type="coiled-coil region" evidence="6">
    <location>
        <begin position="218"/>
        <end position="245"/>
    </location>
</feature>
<comment type="caution">
    <text evidence="9">The sequence shown here is derived from an EMBL/GenBank/DDBJ whole genome shotgun (WGS) entry which is preliminary data.</text>
</comment>
<evidence type="ECO:0000256" key="1">
    <source>
        <dbReference type="ARBA" id="ARBA00004167"/>
    </source>
</evidence>
<feature type="domain" description="DUF1279" evidence="8">
    <location>
        <begin position="88"/>
        <end position="174"/>
    </location>
</feature>
<dbReference type="PANTHER" id="PTHR21377:SF1">
    <property type="entry name" value="PROTEIN FAM210A"/>
    <property type="match status" value="1"/>
</dbReference>
<dbReference type="PANTHER" id="PTHR21377">
    <property type="entry name" value="PROTEIN FAM210B, MITOCHONDRIAL"/>
    <property type="match status" value="1"/>
</dbReference>
<dbReference type="Pfam" id="PF06916">
    <property type="entry name" value="FAM210A-B_dom"/>
    <property type="match status" value="1"/>
</dbReference>
<accession>A0A8J2W476</accession>
<evidence type="ECO:0000313" key="9">
    <source>
        <dbReference type="EMBL" id="CAG9566680.1"/>
    </source>
</evidence>
<organism evidence="9 10">
    <name type="scientific">Danaus chrysippus</name>
    <name type="common">African queen</name>
    <dbReference type="NCBI Taxonomy" id="151541"/>
    <lineage>
        <taxon>Eukaryota</taxon>
        <taxon>Metazoa</taxon>
        <taxon>Ecdysozoa</taxon>
        <taxon>Arthropoda</taxon>
        <taxon>Hexapoda</taxon>
        <taxon>Insecta</taxon>
        <taxon>Pterygota</taxon>
        <taxon>Neoptera</taxon>
        <taxon>Endopterygota</taxon>
        <taxon>Lepidoptera</taxon>
        <taxon>Glossata</taxon>
        <taxon>Ditrysia</taxon>
        <taxon>Papilionoidea</taxon>
        <taxon>Nymphalidae</taxon>
        <taxon>Danainae</taxon>
        <taxon>Danaini</taxon>
        <taxon>Danaina</taxon>
        <taxon>Danaus</taxon>
        <taxon>Anosia</taxon>
    </lineage>
</organism>
<keyword evidence="5 7" id="KW-0472">Membrane</keyword>
<evidence type="ECO:0000256" key="4">
    <source>
        <dbReference type="ARBA" id="ARBA00023054"/>
    </source>
</evidence>
<sequence>MALSLRILMKNNLIENITKPVKWNINRSFPIRRSCSGLRNYNYILVKPILIRTECQPILKSYRLCSTKCSTDSNKASKEPEKKPGIIQRFKQMYKDYWYVVLPVHMTTSALWFGGFYYCVRSGVDVIGLLESIGISDKLLTPLKESSAGYFALALALYKLVTPLRYAVTVGGTTYAIKRLTAIGWIKPVPSRERLKEMIQERKDNIQDRFNESKQHYQTQLQEKKTQVMDEMRRYKTEMRNMKNKVKKM</sequence>
<dbReference type="GO" id="GO:0005739">
    <property type="term" value="C:mitochondrion"/>
    <property type="evidence" value="ECO:0007669"/>
    <property type="project" value="TreeGrafter"/>
</dbReference>
<dbReference type="InterPro" id="IPR045866">
    <property type="entry name" value="FAM210A/B-like"/>
</dbReference>
<dbReference type="AlphaFoldDB" id="A0A8J2W476"/>
<reference evidence="9" key="1">
    <citation type="submission" date="2021-09" db="EMBL/GenBank/DDBJ databases">
        <authorList>
            <person name="Martin H S."/>
        </authorList>
    </citation>
    <scope>NUCLEOTIDE SEQUENCE</scope>
</reference>
<dbReference type="EMBL" id="CAKASE010000057">
    <property type="protein sequence ID" value="CAG9566680.1"/>
    <property type="molecule type" value="Genomic_DNA"/>
</dbReference>
<dbReference type="GO" id="GO:0016020">
    <property type="term" value="C:membrane"/>
    <property type="evidence" value="ECO:0007669"/>
    <property type="project" value="UniProtKB-SubCell"/>
</dbReference>
<keyword evidence="4 6" id="KW-0175">Coiled coil</keyword>
<feature type="transmembrane region" description="Helical" evidence="7">
    <location>
        <begin position="97"/>
        <end position="118"/>
    </location>
</feature>
<protein>
    <submittedName>
        <fullName evidence="9">(African queen) hypothetical protein</fullName>
    </submittedName>
</protein>